<protein>
    <submittedName>
        <fullName evidence="3">Amidohydrolase</fullName>
    </submittedName>
</protein>
<dbReference type="PANTHER" id="PTHR43569">
    <property type="entry name" value="AMIDOHYDROLASE"/>
    <property type="match status" value="1"/>
</dbReference>
<comment type="caution">
    <text evidence="3">The sequence shown here is derived from an EMBL/GenBank/DDBJ whole genome shotgun (WGS) entry which is preliminary data.</text>
</comment>
<dbReference type="InterPro" id="IPR052350">
    <property type="entry name" value="Metallo-dep_Lactonases"/>
</dbReference>
<feature type="domain" description="Amidohydrolase-related" evidence="2">
    <location>
        <begin position="6"/>
        <end position="279"/>
    </location>
</feature>
<sequence>MKMRRIDAHQHYWSLQRDDYGWITPELPVLYRNYLPDDLEPHLQDHQIDGTIVVQAAATLAETDYMLELAASTERILGVVGWLDVLAPDYQEQLARFQQHPKFVGVRIMIQEMEDSDEVLTPGYFHAMKYFAEIGLPVDLLCKSTQLHSVVELLRIVPDLHAVIDHIAKPQIAAQVYEPWKSQMAEIASNPHIYCKLSGMVTEADHQAWKREQITEYIQHAINLFGKERIMFGSDWPVCLLAADYDEVIQLLEQSLDTSFTEEDRAKLFGSNAASFYRLT</sequence>
<dbReference type="EMBL" id="MSZX01000005">
    <property type="protein sequence ID" value="OPA77751.1"/>
    <property type="molecule type" value="Genomic_DNA"/>
</dbReference>
<keyword evidence="4" id="KW-1185">Reference proteome</keyword>
<accession>A0A1T2XCY9</accession>
<proteinExistence type="inferred from homology"/>
<dbReference type="OrthoDB" id="5450317at2"/>
<gene>
    <name evidence="3" type="ORF">BVG16_15070</name>
</gene>
<evidence type="ECO:0000313" key="4">
    <source>
        <dbReference type="Proteomes" id="UP000190188"/>
    </source>
</evidence>
<dbReference type="Proteomes" id="UP000190188">
    <property type="component" value="Unassembled WGS sequence"/>
</dbReference>
<comment type="similarity">
    <text evidence="1">Belongs to the metallo-dependent hydrolases superfamily.</text>
</comment>
<dbReference type="Pfam" id="PF04909">
    <property type="entry name" value="Amidohydro_2"/>
    <property type="match status" value="1"/>
</dbReference>
<organism evidence="3 4">
    <name type="scientific">Paenibacillus selenitireducens</name>
    <dbReference type="NCBI Taxonomy" id="1324314"/>
    <lineage>
        <taxon>Bacteria</taxon>
        <taxon>Bacillati</taxon>
        <taxon>Bacillota</taxon>
        <taxon>Bacilli</taxon>
        <taxon>Bacillales</taxon>
        <taxon>Paenibacillaceae</taxon>
        <taxon>Paenibacillus</taxon>
    </lineage>
</organism>
<dbReference type="PANTHER" id="PTHR43569:SF2">
    <property type="entry name" value="AMIDOHYDROLASE-RELATED DOMAIN-CONTAINING PROTEIN"/>
    <property type="match status" value="1"/>
</dbReference>
<evidence type="ECO:0000313" key="3">
    <source>
        <dbReference type="EMBL" id="OPA77751.1"/>
    </source>
</evidence>
<reference evidence="3 4" key="1">
    <citation type="submission" date="2017-01" db="EMBL/GenBank/DDBJ databases">
        <title>Genome analysis of Paenibacillus selenitrireducens ES3-24.</title>
        <authorList>
            <person name="Xu D."/>
            <person name="Yao R."/>
            <person name="Zheng S."/>
        </authorList>
    </citation>
    <scope>NUCLEOTIDE SEQUENCE [LARGE SCALE GENOMIC DNA]</scope>
    <source>
        <strain evidence="3 4">ES3-24</strain>
    </source>
</reference>
<evidence type="ECO:0000256" key="1">
    <source>
        <dbReference type="ARBA" id="ARBA00038310"/>
    </source>
</evidence>
<dbReference type="SUPFAM" id="SSF51556">
    <property type="entry name" value="Metallo-dependent hydrolases"/>
    <property type="match status" value="1"/>
</dbReference>
<dbReference type="GO" id="GO:0016787">
    <property type="term" value="F:hydrolase activity"/>
    <property type="evidence" value="ECO:0007669"/>
    <property type="project" value="UniProtKB-KW"/>
</dbReference>
<dbReference type="STRING" id="1324314.BVG16_15070"/>
<dbReference type="Gene3D" id="3.20.20.140">
    <property type="entry name" value="Metal-dependent hydrolases"/>
    <property type="match status" value="1"/>
</dbReference>
<dbReference type="RefSeq" id="WP_078499495.1">
    <property type="nucleotide sequence ID" value="NZ_MSZX01000005.1"/>
</dbReference>
<evidence type="ECO:0000259" key="2">
    <source>
        <dbReference type="Pfam" id="PF04909"/>
    </source>
</evidence>
<dbReference type="InterPro" id="IPR006680">
    <property type="entry name" value="Amidohydro-rel"/>
</dbReference>
<name>A0A1T2XCY9_9BACL</name>
<dbReference type="AlphaFoldDB" id="A0A1T2XCY9"/>
<keyword evidence="3" id="KW-0378">Hydrolase</keyword>
<dbReference type="InterPro" id="IPR032466">
    <property type="entry name" value="Metal_Hydrolase"/>
</dbReference>